<dbReference type="PROSITE" id="PS50850">
    <property type="entry name" value="MFS"/>
    <property type="match status" value="1"/>
</dbReference>
<accession>A0A6J7CRC2</accession>
<evidence type="ECO:0000256" key="1">
    <source>
        <dbReference type="ARBA" id="ARBA00004651"/>
    </source>
</evidence>
<dbReference type="EMBL" id="CAFBLN010000004">
    <property type="protein sequence ID" value="CAB4860320.1"/>
    <property type="molecule type" value="Genomic_DNA"/>
</dbReference>
<feature type="transmembrane region" description="Helical" evidence="7">
    <location>
        <begin position="343"/>
        <end position="365"/>
    </location>
</feature>
<gene>
    <name evidence="9" type="ORF">UFOPK3381_00214</name>
</gene>
<feature type="transmembrane region" description="Helical" evidence="7">
    <location>
        <begin position="178"/>
        <end position="198"/>
    </location>
</feature>
<dbReference type="GO" id="GO:0022857">
    <property type="term" value="F:transmembrane transporter activity"/>
    <property type="evidence" value="ECO:0007669"/>
    <property type="project" value="InterPro"/>
</dbReference>
<dbReference type="InterPro" id="IPR011701">
    <property type="entry name" value="MFS"/>
</dbReference>
<dbReference type="InterPro" id="IPR020846">
    <property type="entry name" value="MFS_dom"/>
</dbReference>
<evidence type="ECO:0000256" key="6">
    <source>
        <dbReference type="ARBA" id="ARBA00023136"/>
    </source>
</evidence>
<dbReference type="AlphaFoldDB" id="A0A6J7CRC2"/>
<keyword evidence="5 7" id="KW-1133">Transmembrane helix</keyword>
<keyword evidence="6 7" id="KW-0472">Membrane</keyword>
<feature type="transmembrane region" description="Helical" evidence="7">
    <location>
        <begin position="308"/>
        <end position="331"/>
    </location>
</feature>
<dbReference type="CDD" id="cd17325">
    <property type="entry name" value="MFS_MdtG_SLC18_like"/>
    <property type="match status" value="1"/>
</dbReference>
<feature type="domain" description="Major facilitator superfamily (MFS) profile" evidence="8">
    <location>
        <begin position="25"/>
        <end position="395"/>
    </location>
</feature>
<comment type="subcellular location">
    <subcellularLocation>
        <location evidence="1">Cell membrane</location>
        <topology evidence="1">Multi-pass membrane protein</topology>
    </subcellularLocation>
</comment>
<feature type="transmembrane region" description="Helical" evidence="7">
    <location>
        <begin position="90"/>
        <end position="117"/>
    </location>
</feature>
<dbReference type="PANTHER" id="PTHR23517">
    <property type="entry name" value="RESISTANCE PROTEIN MDTM, PUTATIVE-RELATED-RELATED"/>
    <property type="match status" value="1"/>
</dbReference>
<evidence type="ECO:0000256" key="5">
    <source>
        <dbReference type="ARBA" id="ARBA00022989"/>
    </source>
</evidence>
<reference evidence="9" key="1">
    <citation type="submission" date="2020-05" db="EMBL/GenBank/DDBJ databases">
        <authorList>
            <person name="Chiriac C."/>
            <person name="Salcher M."/>
            <person name="Ghai R."/>
            <person name="Kavagutti S V."/>
        </authorList>
    </citation>
    <scope>NUCLEOTIDE SEQUENCE</scope>
</reference>
<keyword evidence="2" id="KW-0813">Transport</keyword>
<feature type="transmembrane region" description="Helical" evidence="7">
    <location>
        <begin position="283"/>
        <end position="302"/>
    </location>
</feature>
<dbReference type="SUPFAM" id="SSF103473">
    <property type="entry name" value="MFS general substrate transporter"/>
    <property type="match status" value="1"/>
</dbReference>
<keyword evidence="3" id="KW-1003">Cell membrane</keyword>
<evidence type="ECO:0000256" key="4">
    <source>
        <dbReference type="ARBA" id="ARBA00022692"/>
    </source>
</evidence>
<dbReference type="InterPro" id="IPR036259">
    <property type="entry name" value="MFS_trans_sf"/>
</dbReference>
<evidence type="ECO:0000256" key="2">
    <source>
        <dbReference type="ARBA" id="ARBA00022448"/>
    </source>
</evidence>
<organism evidence="9">
    <name type="scientific">freshwater metagenome</name>
    <dbReference type="NCBI Taxonomy" id="449393"/>
    <lineage>
        <taxon>unclassified sequences</taxon>
        <taxon>metagenomes</taxon>
        <taxon>ecological metagenomes</taxon>
    </lineage>
</organism>
<evidence type="ECO:0000313" key="9">
    <source>
        <dbReference type="EMBL" id="CAB4860320.1"/>
    </source>
</evidence>
<dbReference type="GO" id="GO:0005886">
    <property type="term" value="C:plasma membrane"/>
    <property type="evidence" value="ECO:0007669"/>
    <property type="project" value="UniProtKB-SubCell"/>
</dbReference>
<dbReference type="PANTHER" id="PTHR23517:SF13">
    <property type="entry name" value="MAJOR FACILITATOR SUPERFAMILY MFS_1"/>
    <property type="match status" value="1"/>
</dbReference>
<protein>
    <submittedName>
        <fullName evidence="9">Unannotated protein</fullName>
    </submittedName>
</protein>
<keyword evidence="4 7" id="KW-0812">Transmembrane</keyword>
<proteinExistence type="predicted"/>
<feature type="transmembrane region" description="Helical" evidence="7">
    <location>
        <begin position="371"/>
        <end position="391"/>
    </location>
</feature>
<dbReference type="InterPro" id="IPR050171">
    <property type="entry name" value="MFS_Transporters"/>
</dbReference>
<evidence type="ECO:0000256" key="7">
    <source>
        <dbReference type="SAM" id="Phobius"/>
    </source>
</evidence>
<sequence length="405" mass="42840">MLLTVTTFRGEGSVVTMPVMSPQKILRRLQFIVAIQWMGATLGLPLLSLFLRERGISTAEIGVIMSAFFIAGVVTQFLAGHLADRFGRRVILAGGLFLYAVASPTYLLAVPAVWFIITRAIQGAAAGAIEVSSLSTVAALFPENERGAAMAKIYAAQLLGIATGPLVGVFITVDQLGWAYLVAGITSAVAGFFTLKTLPAMPPDNHHEPLPSLQITPQVIGAVVGSAAVGLCVGVYETCWSLLMNSVGASSTQIRLSWTFFCLPWVILAGVGGRMTDRFDRRIIAILGGLNGSLFLFLYPHIHNIPALLVLGSGEAIGAALCVPALSSLLTQGAHDRELGRRQGISTTANTAALAISAILSGYLFEISPGLPFTVIAIASALLVLTELFWWRATPGRIDQPTPEA</sequence>
<dbReference type="Pfam" id="PF07690">
    <property type="entry name" value="MFS_1"/>
    <property type="match status" value="2"/>
</dbReference>
<feature type="transmembrane region" description="Helical" evidence="7">
    <location>
        <begin position="29"/>
        <end position="51"/>
    </location>
</feature>
<feature type="transmembrane region" description="Helical" evidence="7">
    <location>
        <begin position="153"/>
        <end position="172"/>
    </location>
</feature>
<feature type="transmembrane region" description="Helical" evidence="7">
    <location>
        <begin position="63"/>
        <end position="83"/>
    </location>
</feature>
<evidence type="ECO:0000259" key="8">
    <source>
        <dbReference type="PROSITE" id="PS50850"/>
    </source>
</evidence>
<evidence type="ECO:0000256" key="3">
    <source>
        <dbReference type="ARBA" id="ARBA00022475"/>
    </source>
</evidence>
<name>A0A6J7CRC2_9ZZZZ</name>
<feature type="transmembrane region" description="Helical" evidence="7">
    <location>
        <begin position="219"/>
        <end position="236"/>
    </location>
</feature>
<dbReference type="Gene3D" id="1.20.1250.20">
    <property type="entry name" value="MFS general substrate transporter like domains"/>
    <property type="match status" value="2"/>
</dbReference>